<dbReference type="GO" id="GO:0005975">
    <property type="term" value="P:carbohydrate metabolic process"/>
    <property type="evidence" value="ECO:0007669"/>
    <property type="project" value="InterPro"/>
</dbReference>
<keyword evidence="3" id="KW-1185">Reference proteome</keyword>
<dbReference type="PANTHER" id="PTHR30292">
    <property type="entry name" value="UNCHARACTERIZED PROTEIN YBGL-RELATED"/>
    <property type="match status" value="1"/>
</dbReference>
<dbReference type="GO" id="GO:0005524">
    <property type="term" value="F:ATP binding"/>
    <property type="evidence" value="ECO:0007669"/>
    <property type="project" value="UniProtKB-UniRule"/>
</dbReference>
<comment type="subunit">
    <text evidence="1">Forms a complex composed of PxpA, PxpB and PxpC.</text>
</comment>
<dbReference type="GO" id="GO:0017168">
    <property type="term" value="F:5-oxoprolinase (ATP-hydrolyzing) activity"/>
    <property type="evidence" value="ECO:0007669"/>
    <property type="project" value="UniProtKB-UniRule"/>
</dbReference>
<keyword evidence="1" id="KW-0547">Nucleotide-binding</keyword>
<keyword evidence="1" id="KW-0067">ATP-binding</keyword>
<accession>A0A1Q8QX67</accession>
<protein>
    <recommendedName>
        <fullName evidence="1">5-oxoprolinase subunit A</fullName>
        <shortName evidence="1">5-OPase subunit A</shortName>
        <ecNumber evidence="1">3.5.2.9</ecNumber>
    </recommendedName>
    <alternativeName>
        <fullName evidence="1">5-oxoprolinase (ATP-hydrolyzing) subunit A</fullName>
    </alternativeName>
</protein>
<comment type="similarity">
    <text evidence="1">Belongs to the LamB/PxpA family.</text>
</comment>
<dbReference type="AlphaFoldDB" id="A0A1Q8QX67"/>
<evidence type="ECO:0000313" key="3">
    <source>
        <dbReference type="Proteomes" id="UP000186102"/>
    </source>
</evidence>
<comment type="catalytic activity">
    <reaction evidence="1">
        <text>5-oxo-L-proline + ATP + 2 H2O = L-glutamate + ADP + phosphate + H(+)</text>
        <dbReference type="Rhea" id="RHEA:10348"/>
        <dbReference type="ChEBI" id="CHEBI:15377"/>
        <dbReference type="ChEBI" id="CHEBI:15378"/>
        <dbReference type="ChEBI" id="CHEBI:29985"/>
        <dbReference type="ChEBI" id="CHEBI:30616"/>
        <dbReference type="ChEBI" id="CHEBI:43474"/>
        <dbReference type="ChEBI" id="CHEBI:58402"/>
        <dbReference type="ChEBI" id="CHEBI:456216"/>
        <dbReference type="EC" id="3.5.2.9"/>
    </reaction>
</comment>
<dbReference type="EC" id="3.5.2.9" evidence="1"/>
<dbReference type="OrthoDB" id="9773478at2"/>
<dbReference type="CDD" id="cd10787">
    <property type="entry name" value="LamB_YcsF_like"/>
    <property type="match status" value="1"/>
</dbReference>
<dbReference type="InterPro" id="IPR011330">
    <property type="entry name" value="Glyco_hydro/deAcase_b/a-brl"/>
</dbReference>
<dbReference type="InterPro" id="IPR005501">
    <property type="entry name" value="LamB/YcsF/PxpA-like"/>
</dbReference>
<reference evidence="2 3" key="1">
    <citation type="submission" date="2016-09" db="EMBL/GenBank/DDBJ databases">
        <title>Complete genome of Desulfosporosinus sp. OL.</title>
        <authorList>
            <person name="Mardanov A."/>
            <person name="Beletsky A."/>
            <person name="Panova A."/>
            <person name="Karnachuk O."/>
            <person name="Ravin N."/>
        </authorList>
    </citation>
    <scope>NUCLEOTIDE SEQUENCE [LARGE SCALE GENOMIC DNA]</scope>
    <source>
        <strain evidence="2 3">OL</strain>
    </source>
</reference>
<dbReference type="PANTHER" id="PTHR30292:SF0">
    <property type="entry name" value="5-OXOPROLINASE SUBUNIT A"/>
    <property type="match status" value="1"/>
</dbReference>
<evidence type="ECO:0000256" key="1">
    <source>
        <dbReference type="HAMAP-Rule" id="MF_00691"/>
    </source>
</evidence>
<dbReference type="HAMAP" id="MF_00691">
    <property type="entry name" value="PxpA"/>
    <property type="match status" value="1"/>
</dbReference>
<dbReference type="EMBL" id="MLBF01000013">
    <property type="protein sequence ID" value="OLN31928.1"/>
    <property type="molecule type" value="Genomic_DNA"/>
</dbReference>
<dbReference type="SUPFAM" id="SSF88713">
    <property type="entry name" value="Glycoside hydrolase/deacetylase"/>
    <property type="match status" value="1"/>
</dbReference>
<comment type="caution">
    <text evidence="2">The sequence shown here is derived from an EMBL/GenBank/DDBJ whole genome shotgun (WGS) entry which is preliminary data.</text>
</comment>
<dbReference type="STRING" id="1888891.DSOL_2223"/>
<proteinExistence type="inferred from homology"/>
<dbReference type="NCBIfam" id="NF003816">
    <property type="entry name" value="PRK05406.1-5"/>
    <property type="match status" value="1"/>
</dbReference>
<sequence>MRRSVDVNCDLGESYGMFQVGSDEAVLRLVSSANIACGLHAGDFTVMHNTVKRAMAHNVAIGAHPGLPDVQGFGRRWIPYSPGEIYDLVLYQIGALAAFVRAEGGRLVHVKPHGALYNKAAVDRSVAEAIAGAVRDFDPELRLFALSGSLLIVAGQAAGLRTVSEVFADRNYQTDGTLVPRSHPQAMVHSGTMMAERLLNMLEKGSVLSLDGQEVPLLAETVCLHGDEPEALVHAQTLREALEKREVAIRQV</sequence>
<organism evidence="2 3">
    <name type="scientific">Desulfosporosinus metallidurans</name>
    <dbReference type="NCBI Taxonomy" id="1888891"/>
    <lineage>
        <taxon>Bacteria</taxon>
        <taxon>Bacillati</taxon>
        <taxon>Bacillota</taxon>
        <taxon>Clostridia</taxon>
        <taxon>Eubacteriales</taxon>
        <taxon>Desulfitobacteriaceae</taxon>
        <taxon>Desulfosporosinus</taxon>
    </lineage>
</organism>
<evidence type="ECO:0000313" key="2">
    <source>
        <dbReference type="EMBL" id="OLN31928.1"/>
    </source>
</evidence>
<dbReference type="Pfam" id="PF03746">
    <property type="entry name" value="LamB_YcsF"/>
    <property type="match status" value="1"/>
</dbReference>
<name>A0A1Q8QX67_9FIRM</name>
<dbReference type="Proteomes" id="UP000186102">
    <property type="component" value="Unassembled WGS sequence"/>
</dbReference>
<gene>
    <name evidence="1" type="primary">pxpA</name>
    <name evidence="2" type="ORF">DSOL_2223</name>
</gene>
<dbReference type="Gene3D" id="3.20.20.370">
    <property type="entry name" value="Glycoside hydrolase/deacetylase"/>
    <property type="match status" value="1"/>
</dbReference>
<dbReference type="NCBIfam" id="NF003814">
    <property type="entry name" value="PRK05406.1-3"/>
    <property type="match status" value="1"/>
</dbReference>
<keyword evidence="1" id="KW-0378">Hydrolase</keyword>
<dbReference type="RefSeq" id="WP_075364854.1">
    <property type="nucleotide sequence ID" value="NZ_MLBF01000013.1"/>
</dbReference>
<comment type="function">
    <text evidence="1">Catalyzes the cleavage of 5-oxoproline to form L-glutamate coupled to the hydrolysis of ATP to ADP and inorganic phosphate.</text>
</comment>